<dbReference type="EMBL" id="QRZM01000028">
    <property type="protein sequence ID" value="RGV68713.1"/>
    <property type="molecule type" value="Genomic_DNA"/>
</dbReference>
<dbReference type="InterPro" id="IPR007074">
    <property type="entry name" value="LicD/FKTN/FKRP_NTP_transf"/>
</dbReference>
<sequence>MKNLMVENTLSPLRKLQLTELSIFSEVQCIIENLNLRYFVSDGTFLGAIRHNGFIPWDDDIDISMPRTDYEIFIKTASQYLPSHLHMINFKHDSDCIDYMTKIVDDRYKILHKHPKKNRLMSVWIDIFPLDGMPNNLILRKIHGFRLLALRALFKYSLFDELVNINNNKRPWYENILIGVGKRISFEKYMNHRKRMFAIDTVLMKYEYDKCDRVVSFMGAYKLNSIMSKKVYGEGRLYTFEKLIVKGPEDYDTYLRTIYNDYIKLPSEDERNWHGSEIINI</sequence>
<evidence type="ECO:0000313" key="2">
    <source>
        <dbReference type="EMBL" id="RGV68713.1"/>
    </source>
</evidence>
<name>A0A412YTD6_9FIRM</name>
<feature type="domain" description="LicD/FKTN/FKRP nucleotidyltransferase" evidence="1">
    <location>
        <begin position="34"/>
        <end position="259"/>
    </location>
</feature>
<gene>
    <name evidence="2" type="ORF">DWW02_29025</name>
</gene>
<organism evidence="2 3">
    <name type="scientific">Enterocloster bolteae</name>
    <dbReference type="NCBI Taxonomy" id="208479"/>
    <lineage>
        <taxon>Bacteria</taxon>
        <taxon>Bacillati</taxon>
        <taxon>Bacillota</taxon>
        <taxon>Clostridia</taxon>
        <taxon>Lachnospirales</taxon>
        <taxon>Lachnospiraceae</taxon>
        <taxon>Enterocloster</taxon>
    </lineage>
</organism>
<dbReference type="Proteomes" id="UP000284543">
    <property type="component" value="Unassembled WGS sequence"/>
</dbReference>
<dbReference type="PANTHER" id="PTHR43404:SF2">
    <property type="entry name" value="LIPOPOLYSACCHARIDE CHOLINEPHOSPHOTRANSFERASE LICD"/>
    <property type="match status" value="1"/>
</dbReference>
<dbReference type="InterPro" id="IPR052942">
    <property type="entry name" value="LPS_cholinephosphotransferase"/>
</dbReference>
<dbReference type="GO" id="GO:0009100">
    <property type="term" value="P:glycoprotein metabolic process"/>
    <property type="evidence" value="ECO:0007669"/>
    <property type="project" value="UniProtKB-ARBA"/>
</dbReference>
<dbReference type="Pfam" id="PF04991">
    <property type="entry name" value="LicD"/>
    <property type="match status" value="1"/>
</dbReference>
<accession>A0A412YTD6</accession>
<comment type="caution">
    <text evidence="2">The sequence shown here is derived from an EMBL/GenBank/DDBJ whole genome shotgun (WGS) entry which is preliminary data.</text>
</comment>
<dbReference type="AlphaFoldDB" id="A0A412YTD6"/>
<proteinExistence type="predicted"/>
<evidence type="ECO:0000313" key="3">
    <source>
        <dbReference type="Proteomes" id="UP000284543"/>
    </source>
</evidence>
<reference evidence="2 3" key="1">
    <citation type="submission" date="2018-08" db="EMBL/GenBank/DDBJ databases">
        <title>A genome reference for cultivated species of the human gut microbiota.</title>
        <authorList>
            <person name="Zou Y."/>
            <person name="Xue W."/>
            <person name="Luo G."/>
        </authorList>
    </citation>
    <scope>NUCLEOTIDE SEQUENCE [LARGE SCALE GENOMIC DNA]</scope>
    <source>
        <strain evidence="2 3">AF14-18</strain>
    </source>
</reference>
<dbReference type="PANTHER" id="PTHR43404">
    <property type="entry name" value="LIPOPOLYSACCHARIDE CHOLINEPHOSPHOTRANSFERASE LICD"/>
    <property type="match status" value="1"/>
</dbReference>
<evidence type="ECO:0000259" key="1">
    <source>
        <dbReference type="Pfam" id="PF04991"/>
    </source>
</evidence>
<protein>
    <submittedName>
        <fullName evidence="2">LicD family protein</fullName>
    </submittedName>
</protein>
<dbReference type="RefSeq" id="WP_118019750.1">
    <property type="nucleotide sequence ID" value="NZ_CAURXV010000003.1"/>
</dbReference>